<dbReference type="Proteomes" id="UP001281147">
    <property type="component" value="Unassembled WGS sequence"/>
</dbReference>
<accession>A0ACC3MQG4</accession>
<keyword evidence="2" id="KW-1185">Reference proteome</keyword>
<evidence type="ECO:0000313" key="2">
    <source>
        <dbReference type="Proteomes" id="UP001281147"/>
    </source>
</evidence>
<dbReference type="EMBL" id="JAUTXU010000177">
    <property type="protein sequence ID" value="KAK3701068.1"/>
    <property type="molecule type" value="Genomic_DNA"/>
</dbReference>
<gene>
    <name evidence="1" type="ORF">LTR37_015630</name>
</gene>
<protein>
    <submittedName>
        <fullName evidence="1">Uncharacterized protein</fullName>
    </submittedName>
</protein>
<proteinExistence type="predicted"/>
<sequence length="226" mass="24126">MGDKIWLKKALIPLWSIQLIVLLLFSATSALALWAVDQVELDNSVESVLNLGAAIQLAFSAATIVLVIIEIILVACHRLGPVANIVIQSIKSLVWTVFFILAIIAAVDGSLTGLGFFLLLVLFLTCLGQLIYGAVIVHRKRKGTLYRGNYSLAEGGHGLNTANHDRSGSYTAHPTSVSVPPPNPFRDSSPNTSTTQAPYTAYNPAGAAGNYYGAPQAYEMQGSNAK</sequence>
<evidence type="ECO:0000313" key="1">
    <source>
        <dbReference type="EMBL" id="KAK3701068.1"/>
    </source>
</evidence>
<comment type="caution">
    <text evidence="1">The sequence shown here is derived from an EMBL/GenBank/DDBJ whole genome shotgun (WGS) entry which is preliminary data.</text>
</comment>
<organism evidence="1 2">
    <name type="scientific">Vermiconidia calcicola</name>
    <dbReference type="NCBI Taxonomy" id="1690605"/>
    <lineage>
        <taxon>Eukaryota</taxon>
        <taxon>Fungi</taxon>
        <taxon>Dikarya</taxon>
        <taxon>Ascomycota</taxon>
        <taxon>Pezizomycotina</taxon>
        <taxon>Dothideomycetes</taxon>
        <taxon>Dothideomycetidae</taxon>
        <taxon>Mycosphaerellales</taxon>
        <taxon>Extremaceae</taxon>
        <taxon>Vermiconidia</taxon>
    </lineage>
</organism>
<reference evidence="1" key="1">
    <citation type="submission" date="2023-07" db="EMBL/GenBank/DDBJ databases">
        <title>Black Yeasts Isolated from many extreme environments.</title>
        <authorList>
            <person name="Coleine C."/>
            <person name="Stajich J.E."/>
            <person name="Selbmann L."/>
        </authorList>
    </citation>
    <scope>NUCLEOTIDE SEQUENCE</scope>
    <source>
        <strain evidence="1">CCFEE 5714</strain>
    </source>
</reference>
<name>A0ACC3MQG4_9PEZI</name>